<dbReference type="AlphaFoldDB" id="A0AAV0NYU9"/>
<dbReference type="EMBL" id="CAMGYJ010000008">
    <property type="protein sequence ID" value="CAI0463358.1"/>
    <property type="molecule type" value="Genomic_DNA"/>
</dbReference>
<name>A0AAV0NYU9_9ROSI</name>
<accession>A0AAV0NYU9</accession>
<comment type="caution">
    <text evidence="1">The sequence shown here is derived from an EMBL/GenBank/DDBJ whole genome shotgun (WGS) entry which is preliminary data.</text>
</comment>
<proteinExistence type="predicted"/>
<evidence type="ECO:0000313" key="2">
    <source>
        <dbReference type="Proteomes" id="UP001154282"/>
    </source>
</evidence>
<keyword evidence="2" id="KW-1185">Reference proteome</keyword>
<evidence type="ECO:0000313" key="1">
    <source>
        <dbReference type="EMBL" id="CAI0463358.1"/>
    </source>
</evidence>
<protein>
    <submittedName>
        <fullName evidence="1">Uncharacterized protein</fullName>
    </submittedName>
</protein>
<organism evidence="1 2">
    <name type="scientific">Linum tenue</name>
    <dbReference type="NCBI Taxonomy" id="586396"/>
    <lineage>
        <taxon>Eukaryota</taxon>
        <taxon>Viridiplantae</taxon>
        <taxon>Streptophyta</taxon>
        <taxon>Embryophyta</taxon>
        <taxon>Tracheophyta</taxon>
        <taxon>Spermatophyta</taxon>
        <taxon>Magnoliopsida</taxon>
        <taxon>eudicotyledons</taxon>
        <taxon>Gunneridae</taxon>
        <taxon>Pentapetalae</taxon>
        <taxon>rosids</taxon>
        <taxon>fabids</taxon>
        <taxon>Malpighiales</taxon>
        <taxon>Linaceae</taxon>
        <taxon>Linum</taxon>
    </lineage>
</organism>
<gene>
    <name evidence="1" type="ORF">LITE_LOCUS35732</name>
</gene>
<sequence>MGKGRPKAAMVVGLGSACRLLTGAPTCHRLATANRRLAINFKLDTETILAISVLGRFFWLLD</sequence>
<dbReference type="Proteomes" id="UP001154282">
    <property type="component" value="Unassembled WGS sequence"/>
</dbReference>
<reference evidence="1" key="1">
    <citation type="submission" date="2022-08" db="EMBL/GenBank/DDBJ databases">
        <authorList>
            <person name="Gutierrez-Valencia J."/>
        </authorList>
    </citation>
    <scope>NUCLEOTIDE SEQUENCE</scope>
</reference>
<dbReference type="PROSITE" id="PS51257">
    <property type="entry name" value="PROKAR_LIPOPROTEIN"/>
    <property type="match status" value="1"/>
</dbReference>